<evidence type="ECO:0000256" key="7">
    <source>
        <dbReference type="SAM" id="Phobius"/>
    </source>
</evidence>
<sequence>MESHIQLISADSRLTAFVTHGGLGSITELAYQGKPAVIIPLFAEQPRNARMLAKHGTGIVLSKHDLSSPEKLKNALHEIINDASYAENARRLSQMLINQPINPKLLLLRHCEFAARFGRLPNLDPYGRKLSFVQYFLIDVLFAVVIIALIVVYLIVKIFGKCISIAKLKKE</sequence>
<feature type="transmembrane region" description="Helical" evidence="7">
    <location>
        <begin position="135"/>
        <end position="160"/>
    </location>
</feature>
<reference evidence="8 9" key="1">
    <citation type="submission" date="2018-11" db="EMBL/GenBank/DDBJ databases">
        <authorList>
            <consortium name="Pathogen Informatics"/>
        </authorList>
    </citation>
    <scope>NUCLEOTIDE SEQUENCE [LARGE SCALE GENOMIC DNA]</scope>
</reference>
<evidence type="ECO:0000256" key="3">
    <source>
        <dbReference type="ARBA" id="ARBA00022676"/>
    </source>
</evidence>
<name>A0A3P7JBF7_STRVU</name>
<dbReference type="OrthoDB" id="5835829at2759"/>
<comment type="catalytic activity">
    <reaction evidence="6">
        <text>glucuronate acceptor + UDP-alpha-D-glucuronate = acceptor beta-D-glucuronoside + UDP + H(+)</text>
        <dbReference type="Rhea" id="RHEA:21032"/>
        <dbReference type="ChEBI" id="CHEBI:15378"/>
        <dbReference type="ChEBI" id="CHEBI:58052"/>
        <dbReference type="ChEBI" id="CHEBI:58223"/>
        <dbReference type="ChEBI" id="CHEBI:132367"/>
        <dbReference type="ChEBI" id="CHEBI:132368"/>
        <dbReference type="EC" id="2.4.1.17"/>
    </reaction>
</comment>
<keyword evidence="7" id="KW-1133">Transmembrane helix</keyword>
<organism evidence="8 9">
    <name type="scientific">Strongylus vulgaris</name>
    <name type="common">Blood worm</name>
    <dbReference type="NCBI Taxonomy" id="40348"/>
    <lineage>
        <taxon>Eukaryota</taxon>
        <taxon>Metazoa</taxon>
        <taxon>Ecdysozoa</taxon>
        <taxon>Nematoda</taxon>
        <taxon>Chromadorea</taxon>
        <taxon>Rhabditida</taxon>
        <taxon>Rhabditina</taxon>
        <taxon>Rhabditomorpha</taxon>
        <taxon>Strongyloidea</taxon>
        <taxon>Strongylidae</taxon>
        <taxon>Strongylus</taxon>
    </lineage>
</organism>
<evidence type="ECO:0000256" key="2">
    <source>
        <dbReference type="ARBA" id="ARBA00012544"/>
    </source>
</evidence>
<dbReference type="PANTHER" id="PTHR48043:SF42">
    <property type="entry name" value="GLUCURONOSYLTRANSFERASE"/>
    <property type="match status" value="1"/>
</dbReference>
<gene>
    <name evidence="8" type="ORF">SVUK_LOCUS13031</name>
</gene>
<dbReference type="CDD" id="cd03784">
    <property type="entry name" value="GT1_Gtf-like"/>
    <property type="match status" value="1"/>
</dbReference>
<evidence type="ECO:0000313" key="9">
    <source>
        <dbReference type="Proteomes" id="UP000270094"/>
    </source>
</evidence>
<evidence type="ECO:0000256" key="6">
    <source>
        <dbReference type="ARBA" id="ARBA00047475"/>
    </source>
</evidence>
<keyword evidence="9" id="KW-1185">Reference proteome</keyword>
<accession>A0A3P7JBF7</accession>
<dbReference type="AlphaFoldDB" id="A0A3P7JBF7"/>
<keyword evidence="5" id="KW-0732">Signal</keyword>
<keyword evidence="4" id="KW-0808">Transferase</keyword>
<evidence type="ECO:0000256" key="5">
    <source>
        <dbReference type="ARBA" id="ARBA00022729"/>
    </source>
</evidence>
<dbReference type="EC" id="2.4.1.17" evidence="2"/>
<dbReference type="Proteomes" id="UP000270094">
    <property type="component" value="Unassembled WGS sequence"/>
</dbReference>
<evidence type="ECO:0000256" key="4">
    <source>
        <dbReference type="ARBA" id="ARBA00022679"/>
    </source>
</evidence>
<keyword evidence="7" id="KW-0812">Transmembrane</keyword>
<evidence type="ECO:0000256" key="1">
    <source>
        <dbReference type="ARBA" id="ARBA00009995"/>
    </source>
</evidence>
<keyword evidence="3" id="KW-0328">Glycosyltransferase</keyword>
<dbReference type="GO" id="GO:0015020">
    <property type="term" value="F:glucuronosyltransferase activity"/>
    <property type="evidence" value="ECO:0007669"/>
    <property type="project" value="UniProtKB-EC"/>
</dbReference>
<dbReference type="PANTHER" id="PTHR48043">
    <property type="entry name" value="EG:EG0003.4 PROTEIN-RELATED"/>
    <property type="match status" value="1"/>
</dbReference>
<dbReference type="EMBL" id="UYYB01100767">
    <property type="protein sequence ID" value="VDM78033.1"/>
    <property type="molecule type" value="Genomic_DNA"/>
</dbReference>
<keyword evidence="7" id="KW-0472">Membrane</keyword>
<evidence type="ECO:0000313" key="8">
    <source>
        <dbReference type="EMBL" id="VDM78033.1"/>
    </source>
</evidence>
<protein>
    <recommendedName>
        <fullName evidence="2">glucuronosyltransferase</fullName>
        <ecNumber evidence="2">2.4.1.17</ecNumber>
    </recommendedName>
</protein>
<dbReference type="InterPro" id="IPR002213">
    <property type="entry name" value="UDP_glucos_trans"/>
</dbReference>
<dbReference type="Gene3D" id="3.40.50.2000">
    <property type="entry name" value="Glycogen Phosphorylase B"/>
    <property type="match status" value="1"/>
</dbReference>
<comment type="similarity">
    <text evidence="1">Belongs to the UDP-glycosyltransferase family.</text>
</comment>
<dbReference type="Pfam" id="PF00201">
    <property type="entry name" value="UDPGT"/>
    <property type="match status" value="1"/>
</dbReference>
<dbReference type="SUPFAM" id="SSF53756">
    <property type="entry name" value="UDP-Glycosyltransferase/glycogen phosphorylase"/>
    <property type="match status" value="1"/>
</dbReference>
<dbReference type="InterPro" id="IPR050271">
    <property type="entry name" value="UDP-glycosyltransferase"/>
</dbReference>
<proteinExistence type="inferred from homology"/>